<sequence>MRSKSKSSWTVPHPRCAPTPAPSPSAGSSSTPFIPSTPAPGEHQTLPASNPYLDPPARTVDANDPELIIEYLALFLRRSSRETIRQSDTEYQDAESLNVDQPLNERIRTLVDTLACIITTHPCCCCYIHDFKHHKHFARDKNLLHFQPDDR</sequence>
<evidence type="ECO:0000256" key="1">
    <source>
        <dbReference type="SAM" id="MobiDB-lite"/>
    </source>
</evidence>
<dbReference type="EMBL" id="CM032185">
    <property type="protein sequence ID" value="KAG7091851.1"/>
    <property type="molecule type" value="Genomic_DNA"/>
</dbReference>
<feature type="region of interest" description="Disordered" evidence="1">
    <location>
        <begin position="1"/>
        <end position="59"/>
    </location>
</feature>
<organism evidence="2 3">
    <name type="scientific">Marasmius oreades</name>
    <name type="common">fairy-ring Marasmius</name>
    <dbReference type="NCBI Taxonomy" id="181124"/>
    <lineage>
        <taxon>Eukaryota</taxon>
        <taxon>Fungi</taxon>
        <taxon>Dikarya</taxon>
        <taxon>Basidiomycota</taxon>
        <taxon>Agaricomycotina</taxon>
        <taxon>Agaricomycetes</taxon>
        <taxon>Agaricomycetidae</taxon>
        <taxon>Agaricales</taxon>
        <taxon>Marasmiineae</taxon>
        <taxon>Marasmiaceae</taxon>
        <taxon>Marasmius</taxon>
    </lineage>
</organism>
<dbReference type="AlphaFoldDB" id="A0A9P7RZ70"/>
<gene>
    <name evidence="2" type="ORF">E1B28_008253</name>
</gene>
<comment type="caution">
    <text evidence="2">The sequence shown here is derived from an EMBL/GenBank/DDBJ whole genome shotgun (WGS) entry which is preliminary data.</text>
</comment>
<dbReference type="GeneID" id="66077329"/>
<dbReference type="Proteomes" id="UP001049176">
    <property type="component" value="Chromosome 5"/>
</dbReference>
<proteinExistence type="predicted"/>
<evidence type="ECO:0000313" key="2">
    <source>
        <dbReference type="EMBL" id="KAG7091851.1"/>
    </source>
</evidence>
<dbReference type="KEGG" id="more:E1B28_008253"/>
<keyword evidence="3" id="KW-1185">Reference proteome</keyword>
<name>A0A9P7RZ70_9AGAR</name>
<accession>A0A9P7RZ70</accession>
<feature type="compositionally biased region" description="Polar residues" evidence="1">
    <location>
        <begin position="1"/>
        <end position="10"/>
    </location>
</feature>
<reference evidence="2" key="1">
    <citation type="journal article" date="2021" name="Genome Biol. Evol.">
        <title>The assembled and annotated genome of the fairy-ring fungus Marasmius oreades.</title>
        <authorList>
            <person name="Hiltunen M."/>
            <person name="Ament-Velasquez S.L."/>
            <person name="Johannesson H."/>
        </authorList>
    </citation>
    <scope>NUCLEOTIDE SEQUENCE</scope>
    <source>
        <strain evidence="2">03SP1</strain>
    </source>
</reference>
<dbReference type="RefSeq" id="XP_043008321.1">
    <property type="nucleotide sequence ID" value="XM_043153038.1"/>
</dbReference>
<protein>
    <submittedName>
        <fullName evidence="2">Uncharacterized protein</fullName>
    </submittedName>
</protein>
<evidence type="ECO:0000313" key="3">
    <source>
        <dbReference type="Proteomes" id="UP001049176"/>
    </source>
</evidence>